<sequence length="151" mass="17566">MLDFASSTFQQDLLYSFYFKAFHALVYHWHPFTHLPIVLELVPKISKSMFNLSLKCFGLLDIICLRHNFQLIPSLHCPMLLKELFLLTLGSLPGYKLHEDFCVIVLGDIYLKQRMSAQLCSSLISILVNKRIRINDSSREIKKDSLDNFEI</sequence>
<gene>
    <name evidence="1" type="ORF">ECRASSUSDP1_LOCUS23477</name>
</gene>
<dbReference type="EMBL" id="CAMPGE010024148">
    <property type="protein sequence ID" value="CAI2382010.1"/>
    <property type="molecule type" value="Genomic_DNA"/>
</dbReference>
<organism evidence="1 2">
    <name type="scientific">Euplotes crassus</name>
    <dbReference type="NCBI Taxonomy" id="5936"/>
    <lineage>
        <taxon>Eukaryota</taxon>
        <taxon>Sar</taxon>
        <taxon>Alveolata</taxon>
        <taxon>Ciliophora</taxon>
        <taxon>Intramacronucleata</taxon>
        <taxon>Spirotrichea</taxon>
        <taxon>Hypotrichia</taxon>
        <taxon>Euplotida</taxon>
        <taxon>Euplotidae</taxon>
        <taxon>Moneuplotes</taxon>
    </lineage>
</organism>
<name>A0AAD2D6W5_EUPCR</name>
<protein>
    <submittedName>
        <fullName evidence="1">Uncharacterized protein</fullName>
    </submittedName>
</protein>
<reference evidence="1" key="1">
    <citation type="submission" date="2023-07" db="EMBL/GenBank/DDBJ databases">
        <authorList>
            <consortium name="AG Swart"/>
            <person name="Singh M."/>
            <person name="Singh A."/>
            <person name="Seah K."/>
            <person name="Emmerich C."/>
        </authorList>
    </citation>
    <scope>NUCLEOTIDE SEQUENCE</scope>
    <source>
        <strain evidence="1">DP1</strain>
    </source>
</reference>
<keyword evidence="2" id="KW-1185">Reference proteome</keyword>
<proteinExistence type="predicted"/>
<comment type="caution">
    <text evidence="1">The sequence shown here is derived from an EMBL/GenBank/DDBJ whole genome shotgun (WGS) entry which is preliminary data.</text>
</comment>
<dbReference type="Proteomes" id="UP001295684">
    <property type="component" value="Unassembled WGS sequence"/>
</dbReference>
<accession>A0AAD2D6W5</accession>
<evidence type="ECO:0000313" key="1">
    <source>
        <dbReference type="EMBL" id="CAI2382010.1"/>
    </source>
</evidence>
<dbReference type="AlphaFoldDB" id="A0AAD2D6W5"/>
<evidence type="ECO:0000313" key="2">
    <source>
        <dbReference type="Proteomes" id="UP001295684"/>
    </source>
</evidence>